<dbReference type="AlphaFoldDB" id="A0A0U3MLP1"/>
<name>A0A0U3MLP1_9BURK</name>
<protein>
    <submittedName>
        <fullName evidence="1">Uncharacterized protein</fullName>
    </submittedName>
</protein>
<evidence type="ECO:0000313" key="2">
    <source>
        <dbReference type="Proteomes" id="UP000060699"/>
    </source>
</evidence>
<dbReference type="KEGG" id="rdp:RD2015_3929"/>
<reference evidence="1 2" key="1">
    <citation type="submission" date="2015-12" db="EMBL/GenBank/DDBJ databases">
        <title>Complete genome of Roseateles depolymerans KCTC 42856.</title>
        <authorList>
            <person name="Kim K.M."/>
        </authorList>
    </citation>
    <scope>NUCLEOTIDE SEQUENCE [LARGE SCALE GENOMIC DNA]</scope>
    <source>
        <strain evidence="1 2">KCTC 42856</strain>
    </source>
</reference>
<evidence type="ECO:0000313" key="1">
    <source>
        <dbReference type="EMBL" id="ALV08380.1"/>
    </source>
</evidence>
<proteinExistence type="predicted"/>
<accession>A0A0U3MLP1</accession>
<dbReference type="EMBL" id="CP013729">
    <property type="protein sequence ID" value="ALV08380.1"/>
    <property type="molecule type" value="Genomic_DNA"/>
</dbReference>
<gene>
    <name evidence="1" type="ORF">RD2015_3929</name>
</gene>
<dbReference type="Proteomes" id="UP000060699">
    <property type="component" value="Chromosome"/>
</dbReference>
<organism evidence="1 2">
    <name type="scientific">Roseateles depolymerans</name>
    <dbReference type="NCBI Taxonomy" id="76731"/>
    <lineage>
        <taxon>Bacteria</taxon>
        <taxon>Pseudomonadati</taxon>
        <taxon>Pseudomonadota</taxon>
        <taxon>Betaproteobacteria</taxon>
        <taxon>Burkholderiales</taxon>
        <taxon>Sphaerotilaceae</taxon>
        <taxon>Roseateles</taxon>
    </lineage>
</organism>
<sequence>MAETASQGELIIDLEALFEGDPTGMELRRRIEDLLPHDFPPALAAQLLLNIMDTFSTPSQHLREALRTEAAGMSITSLHLENATEAEEYSRIFQGRLEGKSVAH</sequence>
<keyword evidence="2" id="KW-1185">Reference proteome</keyword>
<dbReference type="RefSeq" id="WP_058936354.1">
    <property type="nucleotide sequence ID" value="NZ_CP013729.1"/>
</dbReference>